<dbReference type="Proteomes" id="UP000504611">
    <property type="component" value="Unplaced"/>
</dbReference>
<dbReference type="Pfam" id="PF02044">
    <property type="entry name" value="Bombesin"/>
    <property type="match status" value="1"/>
</dbReference>
<feature type="chain" id="PRO_5027046069" description="Gastrin-releasing peptide" evidence="10">
    <location>
        <begin position="32"/>
        <end position="136"/>
    </location>
</feature>
<organism evidence="11 12">
    <name type="scientific">Notothenia coriiceps</name>
    <name type="common">black rockcod</name>
    <dbReference type="NCBI Taxonomy" id="8208"/>
    <lineage>
        <taxon>Eukaryota</taxon>
        <taxon>Metazoa</taxon>
        <taxon>Chordata</taxon>
        <taxon>Craniata</taxon>
        <taxon>Vertebrata</taxon>
        <taxon>Euteleostomi</taxon>
        <taxon>Actinopterygii</taxon>
        <taxon>Neopterygii</taxon>
        <taxon>Teleostei</taxon>
        <taxon>Neoteleostei</taxon>
        <taxon>Acanthomorphata</taxon>
        <taxon>Eupercaria</taxon>
        <taxon>Perciformes</taxon>
        <taxon>Notothenioidei</taxon>
        <taxon>Nototheniidae</taxon>
        <taxon>Notothenia</taxon>
    </lineage>
</organism>
<evidence type="ECO:0000256" key="3">
    <source>
        <dbReference type="ARBA" id="ARBA00010012"/>
    </source>
</evidence>
<dbReference type="GO" id="GO:0005184">
    <property type="term" value="F:neuropeptide hormone activity"/>
    <property type="evidence" value="ECO:0007669"/>
    <property type="project" value="TreeGrafter"/>
</dbReference>
<evidence type="ECO:0000313" key="11">
    <source>
        <dbReference type="Proteomes" id="UP000504611"/>
    </source>
</evidence>
<dbReference type="PANTHER" id="PTHR16866">
    <property type="entry name" value="GASTRIN-RELEASING PEPTIDE"/>
    <property type="match status" value="1"/>
</dbReference>
<dbReference type="GO" id="GO:0005615">
    <property type="term" value="C:extracellular space"/>
    <property type="evidence" value="ECO:0007669"/>
    <property type="project" value="TreeGrafter"/>
</dbReference>
<dbReference type="GO" id="GO:0031410">
    <property type="term" value="C:cytoplasmic vesicle"/>
    <property type="evidence" value="ECO:0007669"/>
    <property type="project" value="UniProtKB-SubCell"/>
</dbReference>
<accession>A0A6I9NDL9</accession>
<dbReference type="InterPro" id="IPR000874">
    <property type="entry name" value="Bombesin"/>
</dbReference>
<evidence type="ECO:0000256" key="5">
    <source>
        <dbReference type="ARBA" id="ARBA00022525"/>
    </source>
</evidence>
<evidence type="ECO:0000256" key="9">
    <source>
        <dbReference type="ARBA" id="ARBA00023329"/>
    </source>
</evidence>
<evidence type="ECO:0000256" key="6">
    <source>
        <dbReference type="ARBA" id="ARBA00022685"/>
    </source>
</evidence>
<protein>
    <recommendedName>
        <fullName evidence="4">Gastrin-releasing peptide</fullName>
    </recommendedName>
</protein>
<keyword evidence="7 10" id="KW-0732">Signal</keyword>
<comment type="subcellular location">
    <subcellularLocation>
        <location evidence="1">Cytoplasmic vesicle</location>
        <location evidence="1">Secretory vesicle lumen</location>
    </subcellularLocation>
    <subcellularLocation>
        <location evidence="2">Secreted</location>
    </subcellularLocation>
</comment>
<keyword evidence="11" id="KW-1185">Reference proteome</keyword>
<dbReference type="CTD" id="2922"/>
<comment type="similarity">
    <text evidence="3">Belongs to the bombesin/neuromedin-B/ranatensin family.</text>
</comment>
<keyword evidence="9" id="KW-0968">Cytoplasmic vesicle</keyword>
<dbReference type="KEGG" id="ncc:104948008"/>
<gene>
    <name evidence="12" type="primary">grp</name>
</gene>
<proteinExistence type="inferred from homology"/>
<evidence type="ECO:0000313" key="12">
    <source>
        <dbReference type="RefSeq" id="XP_010772455.1"/>
    </source>
</evidence>
<dbReference type="RefSeq" id="XP_010772455.1">
    <property type="nucleotide sequence ID" value="XM_010774153.1"/>
</dbReference>
<reference evidence="12" key="1">
    <citation type="submission" date="2025-08" db="UniProtKB">
        <authorList>
            <consortium name="RefSeq"/>
        </authorList>
    </citation>
    <scope>IDENTIFICATION</scope>
    <source>
        <tissue evidence="12">Muscle</tissue>
    </source>
</reference>
<keyword evidence="5" id="KW-0964">Secreted</keyword>
<dbReference type="AlphaFoldDB" id="A0A6I9NDL9"/>
<evidence type="ECO:0000256" key="2">
    <source>
        <dbReference type="ARBA" id="ARBA00004613"/>
    </source>
</evidence>
<evidence type="ECO:0000256" key="8">
    <source>
        <dbReference type="ARBA" id="ARBA00022815"/>
    </source>
</evidence>
<evidence type="ECO:0000256" key="10">
    <source>
        <dbReference type="SAM" id="SignalP"/>
    </source>
</evidence>
<feature type="signal peptide" evidence="10">
    <location>
        <begin position="1"/>
        <end position="31"/>
    </location>
</feature>
<name>A0A6I9NDL9_9TELE</name>
<sequence length="136" mass="15400">MGGVCVCYSWTCRPMWPLFIILATMPCMLHSSESPAAAVGKMYPRGNHWAVGHLMGKKSIEPLQESEGERVYLSPSEAAGVTERLLEALMQRKEQKPADRLLLLHSGWRQEERDKYLREMSNLLLLALKLRDNGST</sequence>
<keyword evidence="8" id="KW-0027">Amidation</keyword>
<keyword evidence="6" id="KW-0165">Cleavage on pair of basic residues</keyword>
<dbReference type="GO" id="GO:0007218">
    <property type="term" value="P:neuropeptide signaling pathway"/>
    <property type="evidence" value="ECO:0007669"/>
    <property type="project" value="InterPro"/>
</dbReference>
<evidence type="ECO:0000256" key="1">
    <source>
        <dbReference type="ARBA" id="ARBA00004263"/>
    </source>
</evidence>
<evidence type="ECO:0000256" key="7">
    <source>
        <dbReference type="ARBA" id="ARBA00022729"/>
    </source>
</evidence>
<evidence type="ECO:0000256" key="4">
    <source>
        <dbReference type="ARBA" id="ARBA00016270"/>
    </source>
</evidence>
<dbReference type="PANTHER" id="PTHR16866:SF2">
    <property type="entry name" value="GASTRIN-RELEASING PEPTIDE"/>
    <property type="match status" value="1"/>
</dbReference>
<dbReference type="GeneID" id="104948008"/>
<dbReference type="PROSITE" id="PS00257">
    <property type="entry name" value="BOMBESIN"/>
    <property type="match status" value="1"/>
</dbReference>
<dbReference type="OrthoDB" id="9879745at2759"/>